<reference evidence="14 15" key="1">
    <citation type="submission" date="2018-06" db="EMBL/GenBank/DDBJ databases">
        <authorList>
            <consortium name="Pathogen Informatics"/>
            <person name="Doyle S."/>
        </authorList>
    </citation>
    <scope>NUCLEOTIDE SEQUENCE [LARGE SCALE GENOMIC DNA]</scope>
    <source>
        <strain evidence="14 15">NCTC9617</strain>
    </source>
</reference>
<proteinExistence type="inferred from homology"/>
<dbReference type="SUPFAM" id="SSF52490">
    <property type="entry name" value="Tubulin nucleotide-binding domain-like"/>
    <property type="match status" value="1"/>
</dbReference>
<evidence type="ECO:0000256" key="1">
    <source>
        <dbReference type="ARBA" id="ARBA00009690"/>
    </source>
</evidence>
<evidence type="ECO:0000256" key="4">
    <source>
        <dbReference type="ARBA" id="ARBA00022741"/>
    </source>
</evidence>
<feature type="binding site" evidence="8">
    <location>
        <begin position="20"/>
        <end position="24"/>
    </location>
    <ligand>
        <name>GTP</name>
        <dbReference type="ChEBI" id="CHEBI:37565"/>
    </ligand>
</feature>
<dbReference type="AlphaFoldDB" id="A0A060VIK3"/>
<dbReference type="InterPro" id="IPR036525">
    <property type="entry name" value="Tubulin/FtsZ_GTPase_sf"/>
</dbReference>
<evidence type="ECO:0000256" key="6">
    <source>
        <dbReference type="ARBA" id="ARBA00023210"/>
    </source>
</evidence>
<dbReference type="InterPro" id="IPR045061">
    <property type="entry name" value="FtsZ/CetZ"/>
</dbReference>
<evidence type="ECO:0000256" key="3">
    <source>
        <dbReference type="ARBA" id="ARBA00022618"/>
    </source>
</evidence>
<organism evidence="14 15">
    <name type="scientific">Klebsiella pneumoniae</name>
    <dbReference type="NCBI Taxonomy" id="573"/>
    <lineage>
        <taxon>Bacteria</taxon>
        <taxon>Pseudomonadati</taxon>
        <taxon>Pseudomonadota</taxon>
        <taxon>Gammaproteobacteria</taxon>
        <taxon>Enterobacterales</taxon>
        <taxon>Enterobacteriaceae</taxon>
        <taxon>Klebsiella/Raoultella group</taxon>
        <taxon>Klebsiella</taxon>
        <taxon>Klebsiella pneumoniae complex</taxon>
    </lineage>
</organism>
<evidence type="ECO:0000256" key="8">
    <source>
        <dbReference type="HAMAP-Rule" id="MF_00909"/>
    </source>
</evidence>
<evidence type="ECO:0000256" key="11">
    <source>
        <dbReference type="SAM" id="MobiDB-lite"/>
    </source>
</evidence>
<dbReference type="NCBIfam" id="TIGR00065">
    <property type="entry name" value="ftsZ"/>
    <property type="match status" value="1"/>
</dbReference>
<comment type="subcellular location">
    <subcellularLocation>
        <location evidence="8">Cytoplasm</location>
    </subcellularLocation>
    <text evidence="8">Assembles at midcell at the inner surface of the cytoplasmic membrane.</text>
</comment>
<dbReference type="GO" id="GO:0005525">
    <property type="term" value="F:GTP binding"/>
    <property type="evidence" value="ECO:0007669"/>
    <property type="project" value="UniProtKB-UniRule"/>
</dbReference>
<evidence type="ECO:0000313" key="15">
    <source>
        <dbReference type="Proteomes" id="UP000255167"/>
    </source>
</evidence>
<evidence type="ECO:0000256" key="2">
    <source>
        <dbReference type="ARBA" id="ARBA00022490"/>
    </source>
</evidence>
<dbReference type="GO" id="GO:0000917">
    <property type="term" value="P:division septum assembly"/>
    <property type="evidence" value="ECO:0007669"/>
    <property type="project" value="UniProtKB-KW"/>
</dbReference>
<evidence type="ECO:0000313" key="14">
    <source>
        <dbReference type="EMBL" id="STW48762.1"/>
    </source>
</evidence>
<keyword evidence="4 8" id="KW-0547">Nucleotide-binding</keyword>
<keyword evidence="5 8" id="KW-0342">GTP-binding</keyword>
<dbReference type="InterPro" id="IPR008280">
    <property type="entry name" value="Tub_FtsZ_C"/>
</dbReference>
<dbReference type="GO" id="GO:0043093">
    <property type="term" value="P:FtsZ-dependent cytokinesis"/>
    <property type="evidence" value="ECO:0007669"/>
    <property type="project" value="UniProtKB-UniRule"/>
</dbReference>
<accession>A0A060VIK3</accession>
<comment type="subunit">
    <text evidence="8">Homodimer. Polymerizes to form a dynamic ring structure in a strictly GTP-dependent manner. Interacts directly with several other division proteins.</text>
</comment>
<feature type="binding site" evidence="8">
    <location>
        <begin position="107"/>
        <end position="109"/>
    </location>
    <ligand>
        <name>GTP</name>
        <dbReference type="ChEBI" id="CHEBI:37565"/>
    </ligand>
</feature>
<feature type="region of interest" description="Disordered" evidence="11">
    <location>
        <begin position="345"/>
        <end position="374"/>
    </location>
</feature>
<protein>
    <recommendedName>
        <fullName evidence="8 9">Cell division protein FtsZ</fullName>
    </recommendedName>
</protein>
<dbReference type="EMBL" id="UGNC01000005">
    <property type="protein sequence ID" value="STW48762.1"/>
    <property type="molecule type" value="Genomic_DNA"/>
</dbReference>
<dbReference type="InterPro" id="IPR003008">
    <property type="entry name" value="Tubulin_FtsZ_GTPase"/>
</dbReference>
<evidence type="ECO:0000256" key="10">
    <source>
        <dbReference type="RuleBase" id="RU000631"/>
    </source>
</evidence>
<dbReference type="PROSITE" id="PS01135">
    <property type="entry name" value="FTSZ_2"/>
    <property type="match status" value="1"/>
</dbReference>
<dbReference type="GO" id="GO:0032153">
    <property type="term" value="C:cell division site"/>
    <property type="evidence" value="ECO:0007669"/>
    <property type="project" value="UniProtKB-UniRule"/>
</dbReference>
<comment type="similarity">
    <text evidence="1 8 10">Belongs to the FtsZ family.</text>
</comment>
<evidence type="ECO:0000256" key="5">
    <source>
        <dbReference type="ARBA" id="ARBA00023134"/>
    </source>
</evidence>
<dbReference type="FunFam" id="3.30.1330.20:FF:000004">
    <property type="entry name" value="Cell division protein FtsZ"/>
    <property type="match status" value="1"/>
</dbReference>
<feature type="binding site" evidence="8">
    <location>
        <position position="186"/>
    </location>
    <ligand>
        <name>GTP</name>
        <dbReference type="ChEBI" id="CHEBI:37565"/>
    </ligand>
</feature>
<dbReference type="Gene3D" id="3.40.50.1440">
    <property type="entry name" value="Tubulin/FtsZ, GTPase domain"/>
    <property type="match status" value="1"/>
</dbReference>
<dbReference type="PANTHER" id="PTHR30314">
    <property type="entry name" value="CELL DIVISION PROTEIN FTSZ-RELATED"/>
    <property type="match status" value="1"/>
</dbReference>
<dbReference type="InterPro" id="IPR020805">
    <property type="entry name" value="Cell_div_FtsZ_CS"/>
</dbReference>
<keyword evidence="3 8" id="KW-0132">Cell division</keyword>
<dbReference type="SUPFAM" id="SSF55307">
    <property type="entry name" value="Tubulin C-terminal domain-like"/>
    <property type="match status" value="1"/>
</dbReference>
<feature type="domain" description="Tubulin/FtsZ 2-layer sandwich" evidence="13">
    <location>
        <begin position="206"/>
        <end position="324"/>
    </location>
</feature>
<keyword evidence="7 8" id="KW-0131">Cell cycle</keyword>
<dbReference type="SMART" id="SM00864">
    <property type="entry name" value="Tubulin"/>
    <property type="match status" value="1"/>
</dbReference>
<keyword evidence="2 8" id="KW-0963">Cytoplasm</keyword>
<dbReference type="CDD" id="cd02201">
    <property type="entry name" value="FtsZ_type1"/>
    <property type="match status" value="1"/>
</dbReference>
<gene>
    <name evidence="8 14" type="primary">ftsZ</name>
    <name evidence="14" type="ORF">NCTC9617_05372</name>
</gene>
<evidence type="ECO:0000259" key="12">
    <source>
        <dbReference type="SMART" id="SM00864"/>
    </source>
</evidence>
<dbReference type="Pfam" id="PF00091">
    <property type="entry name" value="Tubulin"/>
    <property type="match status" value="1"/>
</dbReference>
<dbReference type="GO" id="GO:0005737">
    <property type="term" value="C:cytoplasm"/>
    <property type="evidence" value="ECO:0007669"/>
    <property type="project" value="UniProtKB-SubCell"/>
</dbReference>
<evidence type="ECO:0000256" key="9">
    <source>
        <dbReference type="NCBIfam" id="TIGR00065"/>
    </source>
</evidence>
<evidence type="ECO:0000259" key="13">
    <source>
        <dbReference type="SMART" id="SM00865"/>
    </source>
</evidence>
<dbReference type="SMART" id="SM00865">
    <property type="entry name" value="Tubulin_C"/>
    <property type="match status" value="1"/>
</dbReference>
<dbReference type="PANTHER" id="PTHR30314:SF3">
    <property type="entry name" value="MITOCHONDRIAL DIVISION PROTEIN FSZA"/>
    <property type="match status" value="1"/>
</dbReference>
<feature type="domain" description="Tubulin/FtsZ GTPase" evidence="12">
    <location>
        <begin position="12"/>
        <end position="204"/>
    </location>
</feature>
<dbReference type="FunFam" id="3.40.50.1440:FF:000023">
    <property type="entry name" value="Cell division protein FtsZ"/>
    <property type="match status" value="1"/>
</dbReference>
<dbReference type="Proteomes" id="UP000255167">
    <property type="component" value="Unassembled WGS sequence"/>
</dbReference>
<comment type="function">
    <text evidence="8 10">Essential cell division protein that forms a contractile ring structure (Z ring) at the future cell division site. The regulation of the ring assembly controls the timing and the location of cell division. One of the functions of the FtsZ ring is to recruit other cell division proteins to the septum to produce a new cell wall between the dividing cells. Binds GTP and shows GTPase activity.</text>
</comment>
<dbReference type="InterPro" id="IPR018316">
    <property type="entry name" value="Tubulin/FtsZ_2-layer-sand-dom"/>
</dbReference>
<evidence type="ECO:0000256" key="7">
    <source>
        <dbReference type="ARBA" id="ARBA00023306"/>
    </source>
</evidence>
<dbReference type="PRINTS" id="PR00423">
    <property type="entry name" value="CELLDVISFTSZ"/>
</dbReference>
<sequence>MFEPMELTNDAVIKVIGVGGGGGNAVEHMVRERIEGVEFFAVNTDAQALRKTAVGQTIQIGSGITKGLGAGANPEVGRNAADEDCEALRAALDGADMVFIAAGMGGGTGTGAAPVVAEVAKDLGILTVAVVTKPFNFEGKKRMAFAEQGITELSKHVDSLITIPNDKLLKVLGRGISLLDAFGAANDVLKGAVQGIAELITRPGLMNVDFADVRTVMSEMGYAMMGSGVASGEDRAEEAAEMAISSPLLEDIDLSGARGVLVNITAGFDLRLDEFETVGNTIRAFASDNATVVIGTSLDPDMNDELRVTVVATGIGMDKRPEITLVTNKQVQQPVMDRYQQHGMSPLTQEQKPAAKVVNDNTPQTAKEPDYLDIPAFLRKQAD</sequence>
<dbReference type="GO" id="GO:0051258">
    <property type="term" value="P:protein polymerization"/>
    <property type="evidence" value="ECO:0007669"/>
    <property type="project" value="UniProtKB-UniRule"/>
</dbReference>
<dbReference type="InterPro" id="IPR037103">
    <property type="entry name" value="Tubulin/FtsZ-like_C"/>
</dbReference>
<keyword evidence="6 8" id="KW-0717">Septation</keyword>
<feature type="binding site" evidence="8">
    <location>
        <position position="142"/>
    </location>
    <ligand>
        <name>GTP</name>
        <dbReference type="ChEBI" id="CHEBI:37565"/>
    </ligand>
</feature>
<dbReference type="InterPro" id="IPR000158">
    <property type="entry name" value="Cell_div_FtsZ"/>
</dbReference>
<dbReference type="Gene3D" id="3.30.1330.20">
    <property type="entry name" value="Tubulin/FtsZ, C-terminal domain"/>
    <property type="match status" value="1"/>
</dbReference>
<dbReference type="Pfam" id="PF12327">
    <property type="entry name" value="FtsZ_C"/>
    <property type="match status" value="1"/>
</dbReference>
<feature type="binding site" evidence="8">
    <location>
        <position position="138"/>
    </location>
    <ligand>
        <name>GTP</name>
        <dbReference type="ChEBI" id="CHEBI:37565"/>
    </ligand>
</feature>
<name>A0A060VIK3_KLEPN</name>
<dbReference type="GO" id="GO:0003924">
    <property type="term" value="F:GTPase activity"/>
    <property type="evidence" value="ECO:0007669"/>
    <property type="project" value="UniProtKB-UniRule"/>
</dbReference>
<dbReference type="HAMAP" id="MF_00909">
    <property type="entry name" value="FtsZ"/>
    <property type="match status" value="1"/>
</dbReference>
<dbReference type="PROSITE" id="PS01134">
    <property type="entry name" value="FTSZ_1"/>
    <property type="match status" value="1"/>
</dbReference>
<dbReference type="InterPro" id="IPR024757">
    <property type="entry name" value="FtsZ_C"/>
</dbReference>